<evidence type="ECO:0000313" key="3">
    <source>
        <dbReference type="Proteomes" id="UP000299102"/>
    </source>
</evidence>
<feature type="region of interest" description="Disordered" evidence="1">
    <location>
        <begin position="79"/>
        <end position="100"/>
    </location>
</feature>
<evidence type="ECO:0000256" key="1">
    <source>
        <dbReference type="SAM" id="MobiDB-lite"/>
    </source>
</evidence>
<keyword evidence="3" id="KW-1185">Reference proteome</keyword>
<name>A0A4C1UKP5_EUMVA</name>
<proteinExistence type="predicted"/>
<accession>A0A4C1UKP5</accession>
<evidence type="ECO:0000313" key="2">
    <source>
        <dbReference type="EMBL" id="GBP27043.1"/>
    </source>
</evidence>
<organism evidence="2 3">
    <name type="scientific">Eumeta variegata</name>
    <name type="common">Bagworm moth</name>
    <name type="synonym">Eumeta japonica</name>
    <dbReference type="NCBI Taxonomy" id="151549"/>
    <lineage>
        <taxon>Eukaryota</taxon>
        <taxon>Metazoa</taxon>
        <taxon>Ecdysozoa</taxon>
        <taxon>Arthropoda</taxon>
        <taxon>Hexapoda</taxon>
        <taxon>Insecta</taxon>
        <taxon>Pterygota</taxon>
        <taxon>Neoptera</taxon>
        <taxon>Endopterygota</taxon>
        <taxon>Lepidoptera</taxon>
        <taxon>Glossata</taxon>
        <taxon>Ditrysia</taxon>
        <taxon>Tineoidea</taxon>
        <taxon>Psychidae</taxon>
        <taxon>Oiketicinae</taxon>
        <taxon>Eumeta</taxon>
    </lineage>
</organism>
<sequence length="122" mass="13428">MNLVGLPCAAPDASNVVSPERRCRRLTRIAAAGDEVARLYLGPELFSGSADARQTRMKVPVARSSSSLHSTVINPSFIRFRPSGSYSNQRGRQRTDKSSAIASVHVRRWPSTLWQFVGLCAR</sequence>
<dbReference type="EMBL" id="BGZK01000188">
    <property type="protein sequence ID" value="GBP27043.1"/>
    <property type="molecule type" value="Genomic_DNA"/>
</dbReference>
<reference evidence="2 3" key="1">
    <citation type="journal article" date="2019" name="Commun. Biol.">
        <title>The bagworm genome reveals a unique fibroin gene that provides high tensile strength.</title>
        <authorList>
            <person name="Kono N."/>
            <person name="Nakamura H."/>
            <person name="Ohtoshi R."/>
            <person name="Tomita M."/>
            <person name="Numata K."/>
            <person name="Arakawa K."/>
        </authorList>
    </citation>
    <scope>NUCLEOTIDE SEQUENCE [LARGE SCALE GENOMIC DNA]</scope>
</reference>
<dbReference type="AlphaFoldDB" id="A0A4C1UKP5"/>
<protein>
    <submittedName>
        <fullName evidence="2">Uncharacterized protein</fullName>
    </submittedName>
</protein>
<gene>
    <name evidence="2" type="ORF">EVAR_11279_1</name>
</gene>
<comment type="caution">
    <text evidence="2">The sequence shown here is derived from an EMBL/GenBank/DDBJ whole genome shotgun (WGS) entry which is preliminary data.</text>
</comment>
<dbReference type="Proteomes" id="UP000299102">
    <property type="component" value="Unassembled WGS sequence"/>
</dbReference>